<name>A0A4R5ULL3_9HYPH</name>
<organism evidence="1 2">
    <name type="scientific">Rhizobium deserti</name>
    <dbReference type="NCBI Taxonomy" id="2547961"/>
    <lineage>
        <taxon>Bacteria</taxon>
        <taxon>Pseudomonadati</taxon>
        <taxon>Pseudomonadota</taxon>
        <taxon>Alphaproteobacteria</taxon>
        <taxon>Hyphomicrobiales</taxon>
        <taxon>Rhizobiaceae</taxon>
        <taxon>Rhizobium/Agrobacterium group</taxon>
        <taxon>Rhizobium</taxon>
    </lineage>
</organism>
<proteinExistence type="predicted"/>
<dbReference type="AlphaFoldDB" id="A0A4R5ULL3"/>
<comment type="caution">
    <text evidence="1">The sequence shown here is derived from an EMBL/GenBank/DDBJ whole genome shotgun (WGS) entry which is preliminary data.</text>
</comment>
<sequence length="61" mass="6955">MTEDGQLDLFVWASNRPTAKVIHAVHRWAHRDRECLWQALLTPHPQLDAEIVDIAARRAAG</sequence>
<gene>
    <name evidence="1" type="ORF">E2F50_00060</name>
</gene>
<dbReference type="OrthoDB" id="9763290at2"/>
<accession>A0A4R5ULL3</accession>
<protein>
    <submittedName>
        <fullName evidence="1">Uncharacterized protein</fullName>
    </submittedName>
</protein>
<evidence type="ECO:0000313" key="2">
    <source>
        <dbReference type="Proteomes" id="UP000295238"/>
    </source>
</evidence>
<reference evidence="1 2" key="1">
    <citation type="submission" date="2019-03" db="EMBL/GenBank/DDBJ databases">
        <title>Rhizobium sp. nov., an bacterium isolated from biocrust in Mu Us Desert.</title>
        <authorList>
            <person name="Lixiong L."/>
        </authorList>
    </citation>
    <scope>NUCLEOTIDE SEQUENCE [LARGE SCALE GENOMIC DNA]</scope>
    <source>
        <strain evidence="1 2">SPY-1</strain>
    </source>
</reference>
<keyword evidence="2" id="KW-1185">Reference proteome</keyword>
<dbReference type="RefSeq" id="WP_133314040.1">
    <property type="nucleotide sequence ID" value="NZ_SMTL01000001.1"/>
</dbReference>
<evidence type="ECO:0000313" key="1">
    <source>
        <dbReference type="EMBL" id="TDK38594.1"/>
    </source>
</evidence>
<dbReference type="Proteomes" id="UP000295238">
    <property type="component" value="Unassembled WGS sequence"/>
</dbReference>
<dbReference type="EMBL" id="SMTL01000001">
    <property type="protein sequence ID" value="TDK38594.1"/>
    <property type="molecule type" value="Genomic_DNA"/>
</dbReference>